<dbReference type="GO" id="GO:1990002">
    <property type="term" value="F:methylglyoxal reductase (NADPH) (acetol producing) activity"/>
    <property type="evidence" value="ECO:0007669"/>
    <property type="project" value="TreeGrafter"/>
</dbReference>
<dbReference type="InterPro" id="IPR056798">
    <property type="entry name" value="ADH_Fe_C"/>
</dbReference>
<keyword evidence="7" id="KW-1185">Reference proteome</keyword>
<protein>
    <submittedName>
        <fullName evidence="6">Alcohol dehydrogenase, iron-dependent</fullName>
        <ecNumber evidence="6">1.1.1.1</ecNumber>
    </submittedName>
</protein>
<feature type="domain" description="Alcohol dehydrogenase iron-type/glycerol dehydrogenase GldA" evidence="4">
    <location>
        <begin position="9"/>
        <end position="181"/>
    </location>
</feature>
<organism evidence="6 7">
    <name type="scientific">Succinatimonas hippei (strain DSM 22608 / JCM 16073 / KCTC 15190 / YIT 12066)</name>
    <dbReference type="NCBI Taxonomy" id="762983"/>
    <lineage>
        <taxon>Bacteria</taxon>
        <taxon>Pseudomonadati</taxon>
        <taxon>Pseudomonadota</taxon>
        <taxon>Gammaproteobacteria</taxon>
        <taxon>Aeromonadales</taxon>
        <taxon>Succinivibrionaceae</taxon>
        <taxon>Succinatimonas</taxon>
    </lineage>
</organism>
<dbReference type="InterPro" id="IPR018211">
    <property type="entry name" value="ADH_Fe_CS"/>
</dbReference>
<dbReference type="GO" id="GO:0005829">
    <property type="term" value="C:cytosol"/>
    <property type="evidence" value="ECO:0007669"/>
    <property type="project" value="TreeGrafter"/>
</dbReference>
<feature type="domain" description="Fe-containing alcohol dehydrogenase-like C-terminal" evidence="5">
    <location>
        <begin position="192"/>
        <end position="390"/>
    </location>
</feature>
<sequence>MDNFEFYRPTKYYFGRKIEENVGSYIKESGKSRVLIVLGGGSCVKSGLLARVEKSLNDLGIFYVEIGGVKPNPRADLVYKAITLGREKDVDFILAVGGGSVIDTAKAAAIGIVNDGDFFDDFFIGGKTVTKALQTGVVLTIPAAGSEGSNSAVIQKEINGKIIKQGLSTQFNVPLFAVMDPELTVTLSNYQTACGAVDMMAHVMERYFTNTKDVSITDRLCEAVLLSIIETVPRVLADPTNYEARANLMWAGTLAHNNMCGVGREQDWATHHLEHQLSALYDVAHGAGLAVMFPAWMEYTFSHNVMRFAQFANRVFGVTMDFEDPSRTAKQGINALRSFFKSIGMPLSFADIGAKAEDIPRMLNFLGIDDHTEGHFMVLNRADCEQIYKIAATYHC</sequence>
<comment type="similarity">
    <text evidence="2">Belongs to the iron-containing alcohol dehydrogenase family.</text>
</comment>
<dbReference type="Pfam" id="PF25137">
    <property type="entry name" value="ADH_Fe_C"/>
    <property type="match status" value="1"/>
</dbReference>
<evidence type="ECO:0000256" key="1">
    <source>
        <dbReference type="ARBA" id="ARBA00001962"/>
    </source>
</evidence>
<evidence type="ECO:0000259" key="4">
    <source>
        <dbReference type="Pfam" id="PF00465"/>
    </source>
</evidence>
<proteinExistence type="inferred from homology"/>
<reference evidence="6 7" key="1">
    <citation type="submission" date="2011-01" db="EMBL/GenBank/DDBJ databases">
        <authorList>
            <person name="Weinstock G."/>
            <person name="Sodergren E."/>
            <person name="Clifton S."/>
            <person name="Fulton L."/>
            <person name="Fulton B."/>
            <person name="Courtney L."/>
            <person name="Fronick C."/>
            <person name="Harrison M."/>
            <person name="Strong C."/>
            <person name="Farmer C."/>
            <person name="Delahaunty K."/>
            <person name="Markovic C."/>
            <person name="Hall O."/>
            <person name="Minx P."/>
            <person name="Tomlinson C."/>
            <person name="Mitreva M."/>
            <person name="Hou S."/>
            <person name="Chen J."/>
            <person name="Wollam A."/>
            <person name="Pepin K.H."/>
            <person name="Johnson M."/>
            <person name="Bhonagiri V."/>
            <person name="Zhang X."/>
            <person name="Suruliraj S."/>
            <person name="Warren W."/>
            <person name="Chinwalla A."/>
            <person name="Mardis E.R."/>
            <person name="Wilson R.K."/>
        </authorList>
    </citation>
    <scope>NUCLEOTIDE SEQUENCE [LARGE SCALE GENOMIC DNA]</scope>
    <source>
        <strain evidence="7">DSM 22608 / JCM 16073 / KCTC 15190 / YIT 12066</strain>
    </source>
</reference>
<dbReference type="InterPro" id="IPR001670">
    <property type="entry name" value="ADH_Fe/GldA"/>
</dbReference>
<evidence type="ECO:0000256" key="3">
    <source>
        <dbReference type="ARBA" id="ARBA00023002"/>
    </source>
</evidence>
<dbReference type="PANTHER" id="PTHR43633:SF1">
    <property type="entry name" value="ALCOHOL DEHYDROGENASE YQHD"/>
    <property type="match status" value="1"/>
</dbReference>
<dbReference type="EC" id="1.1.1.1" evidence="6"/>
<comment type="caution">
    <text evidence="6">The sequence shown here is derived from an EMBL/GenBank/DDBJ whole genome shotgun (WGS) entry which is preliminary data.</text>
</comment>
<comment type="cofactor">
    <cofactor evidence="1">
        <name>Fe cation</name>
        <dbReference type="ChEBI" id="CHEBI:24875"/>
    </cofactor>
</comment>
<gene>
    <name evidence="6" type="ORF">HMPREF9444_00275</name>
</gene>
<dbReference type="GO" id="GO:0046872">
    <property type="term" value="F:metal ion binding"/>
    <property type="evidence" value="ECO:0007669"/>
    <property type="project" value="InterPro"/>
</dbReference>
<dbReference type="GO" id="GO:1990362">
    <property type="term" value="F:butanol dehydrogenase (NAD+) activity"/>
    <property type="evidence" value="ECO:0007669"/>
    <property type="project" value="InterPro"/>
</dbReference>
<accession>E8LHW2</accession>
<dbReference type="Pfam" id="PF00465">
    <property type="entry name" value="Fe-ADH"/>
    <property type="match status" value="1"/>
</dbReference>
<dbReference type="Proteomes" id="UP000018458">
    <property type="component" value="Unassembled WGS sequence"/>
</dbReference>
<name>E8LHW2_SUCHY</name>
<dbReference type="CDD" id="cd08187">
    <property type="entry name" value="BDH"/>
    <property type="match status" value="1"/>
</dbReference>
<dbReference type="Gene3D" id="1.20.1090.10">
    <property type="entry name" value="Dehydroquinate synthase-like - alpha domain"/>
    <property type="match status" value="1"/>
</dbReference>
<dbReference type="Gene3D" id="3.40.50.1970">
    <property type="match status" value="1"/>
</dbReference>
<dbReference type="STRING" id="762983.HMPREF9444_00275"/>
<evidence type="ECO:0000313" key="6">
    <source>
        <dbReference type="EMBL" id="EFY07900.1"/>
    </source>
</evidence>
<dbReference type="PROSITE" id="PS00060">
    <property type="entry name" value="ADH_IRON_2"/>
    <property type="match status" value="1"/>
</dbReference>
<dbReference type="PANTHER" id="PTHR43633">
    <property type="entry name" value="ALCOHOL DEHYDROGENASE YQHD"/>
    <property type="match status" value="1"/>
</dbReference>
<dbReference type="AlphaFoldDB" id="E8LHW2"/>
<evidence type="ECO:0000256" key="2">
    <source>
        <dbReference type="ARBA" id="ARBA00007358"/>
    </source>
</evidence>
<dbReference type="EMBL" id="AEVO01000010">
    <property type="protein sequence ID" value="EFY07900.1"/>
    <property type="molecule type" value="Genomic_DNA"/>
</dbReference>
<dbReference type="FunFam" id="3.40.50.1970:FF:000003">
    <property type="entry name" value="Alcohol dehydrogenase, iron-containing"/>
    <property type="match status" value="1"/>
</dbReference>
<dbReference type="HOGENOM" id="CLU_007207_0_4_6"/>
<keyword evidence="3 6" id="KW-0560">Oxidoreductase</keyword>
<evidence type="ECO:0000313" key="7">
    <source>
        <dbReference type="Proteomes" id="UP000018458"/>
    </source>
</evidence>
<dbReference type="GO" id="GO:0008106">
    <property type="term" value="F:alcohol dehydrogenase (NADP+) activity"/>
    <property type="evidence" value="ECO:0007669"/>
    <property type="project" value="TreeGrafter"/>
</dbReference>
<dbReference type="SUPFAM" id="SSF56796">
    <property type="entry name" value="Dehydroquinate synthase-like"/>
    <property type="match status" value="1"/>
</dbReference>
<evidence type="ECO:0000259" key="5">
    <source>
        <dbReference type="Pfam" id="PF25137"/>
    </source>
</evidence>
<dbReference type="InterPro" id="IPR044731">
    <property type="entry name" value="BDH-like"/>
</dbReference>
<dbReference type="eggNOG" id="COG1979">
    <property type="taxonomic scope" value="Bacteria"/>
</dbReference>
<dbReference type="OrthoDB" id="9815791at2"/>
<dbReference type="RefSeq" id="WP_009142500.1">
    <property type="nucleotide sequence ID" value="NZ_GL830948.1"/>
</dbReference>